<sequence length="295" mass="32270">MILAAPKEVPYEIRRAICTTFPELADAKISVVGKGWHSLAVEAAGFLFKFPEGEEAIEALEREARLLAAVRPRVQMAVPDMSIHGGPPLFSRHRMLPGRTLEAVDYAALDAAHRDFLARDLALFFGELHALDRETMVSAGALPIGVWDTSDLTLATAWPVLPEQLRSEAKTALRAYRDLGPDPLGASYGFFDAHGWNMAFDRETGRLNGIFDFADSGFGDVHREFVQVSLVDADLAGRTIAAYEELTGKSLDSGRVFLLTAAMRLSELAGSVETGEHVEAVRALVLDWFAQTSVR</sequence>
<dbReference type="Proteomes" id="UP000680348">
    <property type="component" value="Unassembled WGS sequence"/>
</dbReference>
<name>A0A942I923_9HYPH</name>
<dbReference type="Gene3D" id="3.30.200.20">
    <property type="entry name" value="Phosphorylase Kinase, domain 1"/>
    <property type="match status" value="1"/>
</dbReference>
<evidence type="ECO:0000259" key="1">
    <source>
        <dbReference type="Pfam" id="PF01636"/>
    </source>
</evidence>
<keyword evidence="3" id="KW-1185">Reference proteome</keyword>
<accession>A0A942I923</accession>
<gene>
    <name evidence="2" type="ORF">KEU06_15030</name>
</gene>
<dbReference type="EMBL" id="JAGWCR010000007">
    <property type="protein sequence ID" value="MBS3649925.1"/>
    <property type="molecule type" value="Genomic_DNA"/>
</dbReference>
<dbReference type="AlphaFoldDB" id="A0A942I923"/>
<evidence type="ECO:0000313" key="3">
    <source>
        <dbReference type="Proteomes" id="UP000680348"/>
    </source>
</evidence>
<dbReference type="RefSeq" id="WP_188255471.1">
    <property type="nucleotide sequence ID" value="NZ_JABVCF010000007.1"/>
</dbReference>
<dbReference type="SUPFAM" id="SSF56112">
    <property type="entry name" value="Protein kinase-like (PK-like)"/>
    <property type="match status" value="1"/>
</dbReference>
<protein>
    <submittedName>
        <fullName evidence="2">Aminoglycoside phosphotransferase family protein</fullName>
    </submittedName>
</protein>
<comment type="caution">
    <text evidence="2">The sequence shown here is derived from an EMBL/GenBank/DDBJ whole genome shotgun (WGS) entry which is preliminary data.</text>
</comment>
<dbReference type="Pfam" id="PF01636">
    <property type="entry name" value="APH"/>
    <property type="match status" value="1"/>
</dbReference>
<evidence type="ECO:0000313" key="2">
    <source>
        <dbReference type="EMBL" id="MBS3649925.1"/>
    </source>
</evidence>
<dbReference type="InterPro" id="IPR011009">
    <property type="entry name" value="Kinase-like_dom_sf"/>
</dbReference>
<organism evidence="2 3">
    <name type="scientific">Pseudaminobacter soli</name>
    <name type="common">ex Zhang et al. 2022</name>
    <dbReference type="NCBI Taxonomy" id="2831468"/>
    <lineage>
        <taxon>Bacteria</taxon>
        <taxon>Pseudomonadati</taxon>
        <taxon>Pseudomonadota</taxon>
        <taxon>Alphaproteobacteria</taxon>
        <taxon>Hyphomicrobiales</taxon>
        <taxon>Phyllobacteriaceae</taxon>
        <taxon>Pseudaminobacter</taxon>
    </lineage>
</organism>
<feature type="domain" description="Aminoglycoside phosphotransferase" evidence="1">
    <location>
        <begin position="29"/>
        <end position="245"/>
    </location>
</feature>
<reference evidence="2" key="1">
    <citation type="submission" date="2021-04" db="EMBL/GenBank/DDBJ databases">
        <title>Pseudaminobacter soli sp. nov., isolated from paddy soil contaminated by heavy metals.</title>
        <authorList>
            <person name="Zhang K."/>
        </authorList>
    </citation>
    <scope>NUCLEOTIDE SEQUENCE</scope>
    <source>
        <strain evidence="2">19-2017</strain>
    </source>
</reference>
<proteinExistence type="predicted"/>
<dbReference type="InterPro" id="IPR002575">
    <property type="entry name" value="Aminoglycoside_PTrfase"/>
</dbReference>
<dbReference type="Gene3D" id="3.90.1200.10">
    <property type="match status" value="1"/>
</dbReference>